<name>A0ACB9IFX1_9ASTR</name>
<sequence>MSYVVQDVDSIPNAEIYIFRPLSVFYYFCFSSEKLPFEPDMIQRLLPTSGENISQEFKEFIKLQYTHQTKHSGNLYDSSRIIEGKFLESLERDEVNGKNHWAVGPFNPVEIHAGFSDVHNDRHICLQWLDKQPESSVIYVSFGTTTTFTDDQITELAVGLERSEQRFLWVLRDADEVEVSVRVLPEGFEERVAGRGLVVREWAPQSEILGHLSTGGFVSHCGWNSCMEAMTAGVAVAAWPIHTDQPCNAFLLSIVLGVAVVMREWLRRDELLTSVMVEKVVRKLMDAPEGATVRKRAAKLGGELRRSMTDGGVSHGELNSFISYLRR</sequence>
<evidence type="ECO:0000313" key="1">
    <source>
        <dbReference type="EMBL" id="KAI3806578.1"/>
    </source>
</evidence>
<protein>
    <submittedName>
        <fullName evidence="1">Uncharacterized protein</fullName>
    </submittedName>
</protein>
<reference evidence="2" key="1">
    <citation type="journal article" date="2022" name="Mol. Ecol. Resour.">
        <title>The genomes of chicory, endive, great burdock and yacon provide insights into Asteraceae palaeo-polyploidization history and plant inulin production.</title>
        <authorList>
            <person name="Fan W."/>
            <person name="Wang S."/>
            <person name="Wang H."/>
            <person name="Wang A."/>
            <person name="Jiang F."/>
            <person name="Liu H."/>
            <person name="Zhao H."/>
            <person name="Xu D."/>
            <person name="Zhang Y."/>
        </authorList>
    </citation>
    <scope>NUCLEOTIDE SEQUENCE [LARGE SCALE GENOMIC DNA]</scope>
    <source>
        <strain evidence="2">cv. Yunnan</strain>
    </source>
</reference>
<organism evidence="1 2">
    <name type="scientific">Smallanthus sonchifolius</name>
    <dbReference type="NCBI Taxonomy" id="185202"/>
    <lineage>
        <taxon>Eukaryota</taxon>
        <taxon>Viridiplantae</taxon>
        <taxon>Streptophyta</taxon>
        <taxon>Embryophyta</taxon>
        <taxon>Tracheophyta</taxon>
        <taxon>Spermatophyta</taxon>
        <taxon>Magnoliopsida</taxon>
        <taxon>eudicotyledons</taxon>
        <taxon>Gunneridae</taxon>
        <taxon>Pentapetalae</taxon>
        <taxon>asterids</taxon>
        <taxon>campanulids</taxon>
        <taxon>Asterales</taxon>
        <taxon>Asteraceae</taxon>
        <taxon>Asteroideae</taxon>
        <taxon>Heliantheae alliance</taxon>
        <taxon>Millerieae</taxon>
        <taxon>Smallanthus</taxon>
    </lineage>
</organism>
<proteinExistence type="predicted"/>
<dbReference type="EMBL" id="CM042025">
    <property type="protein sequence ID" value="KAI3806578.1"/>
    <property type="molecule type" value="Genomic_DNA"/>
</dbReference>
<evidence type="ECO:0000313" key="2">
    <source>
        <dbReference type="Proteomes" id="UP001056120"/>
    </source>
</evidence>
<dbReference type="Proteomes" id="UP001056120">
    <property type="component" value="Linkage Group LG08"/>
</dbReference>
<gene>
    <name evidence="1" type="ORF">L1987_22487</name>
</gene>
<accession>A0ACB9IFX1</accession>
<reference evidence="1 2" key="2">
    <citation type="journal article" date="2022" name="Mol. Ecol. Resour.">
        <title>The genomes of chicory, endive, great burdock and yacon provide insights into Asteraceae paleo-polyploidization history and plant inulin production.</title>
        <authorList>
            <person name="Fan W."/>
            <person name="Wang S."/>
            <person name="Wang H."/>
            <person name="Wang A."/>
            <person name="Jiang F."/>
            <person name="Liu H."/>
            <person name="Zhao H."/>
            <person name="Xu D."/>
            <person name="Zhang Y."/>
        </authorList>
    </citation>
    <scope>NUCLEOTIDE SEQUENCE [LARGE SCALE GENOMIC DNA]</scope>
    <source>
        <strain evidence="2">cv. Yunnan</strain>
        <tissue evidence="1">Leaves</tissue>
    </source>
</reference>
<keyword evidence="2" id="KW-1185">Reference proteome</keyword>
<comment type="caution">
    <text evidence="1">The sequence shown here is derived from an EMBL/GenBank/DDBJ whole genome shotgun (WGS) entry which is preliminary data.</text>
</comment>